<reference evidence="3" key="1">
    <citation type="submission" date="2022-06" db="EMBL/GenBank/DDBJ databases">
        <authorList>
            <consortium name="SYNGENTA / RWTH Aachen University"/>
        </authorList>
    </citation>
    <scope>NUCLEOTIDE SEQUENCE</scope>
</reference>
<feature type="compositionally biased region" description="Polar residues" evidence="1">
    <location>
        <begin position="310"/>
        <end position="320"/>
    </location>
</feature>
<dbReference type="Gene3D" id="2.20.25.530">
    <property type="match status" value="1"/>
</dbReference>
<protein>
    <submittedName>
        <fullName evidence="3">Ribonuclease H2, subunit B</fullName>
    </submittedName>
</protein>
<dbReference type="EMBL" id="CALTRL010006067">
    <property type="protein sequence ID" value="CAH7689369.1"/>
    <property type="molecule type" value="Genomic_DNA"/>
</dbReference>
<feature type="compositionally biased region" description="Basic residues" evidence="1">
    <location>
        <begin position="294"/>
        <end position="304"/>
    </location>
</feature>
<dbReference type="GO" id="GO:0005654">
    <property type="term" value="C:nucleoplasm"/>
    <property type="evidence" value="ECO:0007669"/>
    <property type="project" value="TreeGrafter"/>
</dbReference>
<keyword evidence="4" id="KW-1185">Reference proteome</keyword>
<feature type="region of interest" description="Disordered" evidence="1">
    <location>
        <begin position="277"/>
        <end position="344"/>
    </location>
</feature>
<dbReference type="GO" id="GO:0006401">
    <property type="term" value="P:RNA catabolic process"/>
    <property type="evidence" value="ECO:0007669"/>
    <property type="project" value="TreeGrafter"/>
</dbReference>
<dbReference type="InterPro" id="IPR040456">
    <property type="entry name" value="RNase_H2_suB"/>
</dbReference>
<evidence type="ECO:0000313" key="3">
    <source>
        <dbReference type="EMBL" id="CAH7689369.1"/>
    </source>
</evidence>
<feature type="compositionally biased region" description="Basic residues" evidence="1">
    <location>
        <begin position="330"/>
        <end position="344"/>
    </location>
</feature>
<dbReference type="PANTHER" id="PTHR13383">
    <property type="entry name" value="RIBONUCLEASE H2 SUBUNIT B"/>
    <property type="match status" value="1"/>
</dbReference>
<name>A0AAV0BUU1_PHAPC</name>
<accession>A0AAV0BUU1</accession>
<dbReference type="PANTHER" id="PTHR13383:SF11">
    <property type="entry name" value="RIBONUCLEASE H2 SUBUNIT B"/>
    <property type="match status" value="1"/>
</dbReference>
<gene>
    <name evidence="3" type="ORF">PPACK8108_LOCUS24427</name>
</gene>
<dbReference type="GO" id="GO:0032299">
    <property type="term" value="C:ribonuclease H2 complex"/>
    <property type="evidence" value="ECO:0007669"/>
    <property type="project" value="InterPro"/>
</dbReference>
<dbReference type="InterPro" id="IPR041195">
    <property type="entry name" value="Rnh202_N"/>
</dbReference>
<dbReference type="Proteomes" id="UP001153365">
    <property type="component" value="Unassembled WGS sequence"/>
</dbReference>
<evidence type="ECO:0000256" key="1">
    <source>
        <dbReference type="SAM" id="MobiDB-lite"/>
    </source>
</evidence>
<comment type="caution">
    <text evidence="3">The sequence shown here is derived from an EMBL/GenBank/DDBJ whole genome shotgun (WGS) entry which is preliminary data.</text>
</comment>
<evidence type="ECO:0000313" key="4">
    <source>
        <dbReference type="Proteomes" id="UP001153365"/>
    </source>
</evidence>
<proteinExistence type="predicted"/>
<dbReference type="AlphaFoldDB" id="A0AAV0BUU1"/>
<organism evidence="3 4">
    <name type="scientific">Phakopsora pachyrhizi</name>
    <name type="common">Asian soybean rust disease fungus</name>
    <dbReference type="NCBI Taxonomy" id="170000"/>
    <lineage>
        <taxon>Eukaryota</taxon>
        <taxon>Fungi</taxon>
        <taxon>Dikarya</taxon>
        <taxon>Basidiomycota</taxon>
        <taxon>Pucciniomycotina</taxon>
        <taxon>Pucciniomycetes</taxon>
        <taxon>Pucciniales</taxon>
        <taxon>Phakopsoraceae</taxon>
        <taxon>Phakopsora</taxon>
    </lineage>
</organism>
<feature type="domain" description="Rnh202 triple barrel" evidence="2">
    <location>
        <begin position="18"/>
        <end position="89"/>
    </location>
</feature>
<dbReference type="Pfam" id="PF17745">
    <property type="entry name" value="Ydr279_N"/>
    <property type="match status" value="1"/>
</dbReference>
<sequence length="344" mass="39182">MSASDPILIPSSFLEVEGSQLPILKLPHPKTRQQALFIAHPGRGIWEVQSVSDPSDANRTWFYQPGDDSISDQVMTRNGGRLLFVTPFDPFFMLLDLFFRNSFGCTKDQAEKNIKPRFEQLDVMLEEAQENWLFQGVGDQRPSSSDVDIFANAALRPETLERLFKPLKQDSETILWQKDPHKAIQEIKLKVEKLARAGRTAGIENRSLWSRLAIKEGLLAVDSSREDDQLVIEEIYRKVALDIVESYLPPEIKTFLQKNVYSFPLLEKIKKQEHNVDLSGNIGRRNSEEQSSKTKPKAVTKRAKKEFSSEKNQTITSFWNKASGSESSSKPKRSSPRSKKTKIT</sequence>
<dbReference type="Gene3D" id="1.10.20.120">
    <property type="match status" value="1"/>
</dbReference>
<evidence type="ECO:0000259" key="2">
    <source>
        <dbReference type="Pfam" id="PF17745"/>
    </source>
</evidence>